<sequence length="549" mass="60501">MGSQNIEDFLTKQMLIEGNIVTYRSLSRQLSLHVNAAKNALATFYSKTRNEGENKLAATYLVSGELQPERQHSDPIDMDVDMDSAQENVEYESDGAEEVQLVEVVLTGEKDLEYTRSKFSKIYSTHIYCLSPTSIRDMDLVCSANDIVRDIDNKKGSEIAAVAGKIVGSDVKQGKYVPLPAPVVTNNAPSTSKASSSVTAETKAPKKTTTITDKPKASDFFTRMKPKNTKDEKNVTKKEAKKSDTKEDLAKSNTKVDAGPSKNPNEEKPAKLEKKRKQEQILDLEPEQVKPVAVSKAKGKTGVKRKSPSSEDDETQREEEEERDEPSVRIRKNAIISDDEDEQPSVVSGRTKGKGKARDKGKQVMKREDEDVLALMDVDDDEVIRVSRSRKASPEPSEAVKSEPEDIEMQDDTEDKPTAKPKRKTKAKKIVPVGKNGLKKKRVMKSKMTVDSKGYMVTEDYSSYESVDEEEPEPETTTKGKGGKNSTNKEKPKKSTSGSKDSTKEEEGSRETSGTRSKSGPKPKPKASSSGSKGKNTIASFFGKPKGSQ</sequence>
<dbReference type="EMBL" id="MU805963">
    <property type="protein sequence ID" value="KAJ3843970.1"/>
    <property type="molecule type" value="Genomic_DNA"/>
</dbReference>
<feature type="compositionally biased region" description="Low complexity" evidence="5">
    <location>
        <begin position="199"/>
        <end position="212"/>
    </location>
</feature>
<keyword evidence="4" id="KW-0539">Nucleus</keyword>
<accession>A0AA38PJW3</accession>
<gene>
    <name evidence="6" type="ORF">F5878DRAFT_603268</name>
</gene>
<dbReference type="PANTHER" id="PTHR17598">
    <property type="entry name" value="DNA POLYMERASE DELTA SUBUNIT 3"/>
    <property type="match status" value="1"/>
</dbReference>
<feature type="compositionally biased region" description="Basic and acidic residues" evidence="5">
    <location>
        <begin position="228"/>
        <end position="250"/>
    </location>
</feature>
<dbReference type="GO" id="GO:0006271">
    <property type="term" value="P:DNA strand elongation involved in DNA replication"/>
    <property type="evidence" value="ECO:0007669"/>
    <property type="project" value="TreeGrafter"/>
</dbReference>
<evidence type="ECO:0000313" key="6">
    <source>
        <dbReference type="EMBL" id="KAJ3843970.1"/>
    </source>
</evidence>
<dbReference type="PANTHER" id="PTHR17598:SF13">
    <property type="entry name" value="DNA POLYMERASE DELTA SUBUNIT 3"/>
    <property type="match status" value="1"/>
</dbReference>
<evidence type="ECO:0000256" key="4">
    <source>
        <dbReference type="ARBA" id="ARBA00023242"/>
    </source>
</evidence>
<feature type="region of interest" description="Disordered" evidence="5">
    <location>
        <begin position="180"/>
        <end position="549"/>
    </location>
</feature>
<evidence type="ECO:0000256" key="5">
    <source>
        <dbReference type="SAM" id="MobiDB-lite"/>
    </source>
</evidence>
<evidence type="ECO:0000256" key="1">
    <source>
        <dbReference type="ARBA" id="ARBA00004123"/>
    </source>
</evidence>
<comment type="caution">
    <text evidence="6">The sequence shown here is derived from an EMBL/GenBank/DDBJ whole genome shotgun (WGS) entry which is preliminary data.</text>
</comment>
<keyword evidence="3" id="KW-0235">DNA replication</keyword>
<dbReference type="GO" id="GO:0043625">
    <property type="term" value="C:delta DNA polymerase complex"/>
    <property type="evidence" value="ECO:0007669"/>
    <property type="project" value="InterPro"/>
</dbReference>
<feature type="compositionally biased region" description="Basic residues" evidence="5">
    <location>
        <begin position="419"/>
        <end position="429"/>
    </location>
</feature>
<dbReference type="Pfam" id="PF09507">
    <property type="entry name" value="CDC27"/>
    <property type="match status" value="1"/>
</dbReference>
<feature type="compositionally biased region" description="Low complexity" evidence="5">
    <location>
        <begin position="526"/>
        <end position="535"/>
    </location>
</feature>
<dbReference type="GO" id="GO:0006297">
    <property type="term" value="P:nucleotide-excision repair, DNA gap filling"/>
    <property type="evidence" value="ECO:0007669"/>
    <property type="project" value="TreeGrafter"/>
</dbReference>
<reference evidence="6" key="1">
    <citation type="submission" date="2022-08" db="EMBL/GenBank/DDBJ databases">
        <authorList>
            <consortium name="DOE Joint Genome Institute"/>
            <person name="Min B."/>
            <person name="Riley R."/>
            <person name="Sierra-Patev S."/>
            <person name="Naranjo-Ortiz M."/>
            <person name="Looney B."/>
            <person name="Konkel Z."/>
            <person name="Slot J.C."/>
            <person name="Sakamoto Y."/>
            <person name="Steenwyk J.L."/>
            <person name="Rokas A."/>
            <person name="Carro J."/>
            <person name="Camarero S."/>
            <person name="Ferreira P."/>
            <person name="Molpeceres G."/>
            <person name="Ruiz-Duenas F.J."/>
            <person name="Serrano A."/>
            <person name="Henrissat B."/>
            <person name="Drula E."/>
            <person name="Hughes K.W."/>
            <person name="Mata J.L."/>
            <person name="Ishikawa N.K."/>
            <person name="Vargas-Isla R."/>
            <person name="Ushijima S."/>
            <person name="Smith C.A."/>
            <person name="Ahrendt S."/>
            <person name="Andreopoulos W."/>
            <person name="He G."/>
            <person name="Labutti K."/>
            <person name="Lipzen A."/>
            <person name="Ng V."/>
            <person name="Sandor L."/>
            <person name="Barry K."/>
            <person name="Martinez A.T."/>
            <person name="Xiao Y."/>
            <person name="Gibbons J.G."/>
            <person name="Terashima K."/>
            <person name="Hibbett D.S."/>
            <person name="Grigoriev I.V."/>
        </authorList>
    </citation>
    <scope>NUCLEOTIDE SEQUENCE</scope>
    <source>
        <strain evidence="6">TFB9207</strain>
    </source>
</reference>
<protein>
    <recommendedName>
        <fullName evidence="2">DNA polymerase delta subunit 3</fullName>
    </recommendedName>
</protein>
<dbReference type="GO" id="GO:1904161">
    <property type="term" value="P:DNA synthesis involved in UV-damage excision repair"/>
    <property type="evidence" value="ECO:0007669"/>
    <property type="project" value="TreeGrafter"/>
</dbReference>
<dbReference type="AlphaFoldDB" id="A0AA38PJW3"/>
<feature type="compositionally biased region" description="Polar residues" evidence="5">
    <location>
        <begin position="184"/>
        <end position="198"/>
    </location>
</feature>
<comment type="subcellular location">
    <subcellularLocation>
        <location evidence="1">Nucleus</location>
    </subcellularLocation>
</comment>
<evidence type="ECO:0000256" key="3">
    <source>
        <dbReference type="ARBA" id="ARBA00022705"/>
    </source>
</evidence>
<feature type="compositionally biased region" description="Acidic residues" evidence="5">
    <location>
        <begin position="310"/>
        <end position="324"/>
    </location>
</feature>
<feature type="compositionally biased region" description="Basic and acidic residues" evidence="5">
    <location>
        <begin position="264"/>
        <end position="280"/>
    </location>
</feature>
<feature type="compositionally biased region" description="Basic and acidic residues" evidence="5">
    <location>
        <begin position="356"/>
        <end position="369"/>
    </location>
</feature>
<evidence type="ECO:0000256" key="2">
    <source>
        <dbReference type="ARBA" id="ARBA00017589"/>
    </source>
</evidence>
<dbReference type="InterPro" id="IPR019038">
    <property type="entry name" value="POLD3"/>
</dbReference>
<dbReference type="Proteomes" id="UP001163846">
    <property type="component" value="Unassembled WGS sequence"/>
</dbReference>
<organism evidence="6 7">
    <name type="scientific">Lentinula raphanica</name>
    <dbReference type="NCBI Taxonomy" id="153919"/>
    <lineage>
        <taxon>Eukaryota</taxon>
        <taxon>Fungi</taxon>
        <taxon>Dikarya</taxon>
        <taxon>Basidiomycota</taxon>
        <taxon>Agaricomycotina</taxon>
        <taxon>Agaricomycetes</taxon>
        <taxon>Agaricomycetidae</taxon>
        <taxon>Agaricales</taxon>
        <taxon>Marasmiineae</taxon>
        <taxon>Omphalotaceae</taxon>
        <taxon>Lentinula</taxon>
    </lineage>
</organism>
<dbReference type="InterPro" id="IPR041913">
    <property type="entry name" value="POLD3_sf"/>
</dbReference>
<feature type="compositionally biased region" description="Basic residues" evidence="5">
    <location>
        <begin position="297"/>
        <end position="307"/>
    </location>
</feature>
<proteinExistence type="predicted"/>
<name>A0AA38PJW3_9AGAR</name>
<dbReference type="GO" id="GO:0003887">
    <property type="term" value="F:DNA-directed DNA polymerase activity"/>
    <property type="evidence" value="ECO:0007669"/>
    <property type="project" value="TreeGrafter"/>
</dbReference>
<keyword evidence="7" id="KW-1185">Reference proteome</keyword>
<evidence type="ECO:0000313" key="7">
    <source>
        <dbReference type="Proteomes" id="UP001163846"/>
    </source>
</evidence>
<feature type="compositionally biased region" description="Acidic residues" evidence="5">
    <location>
        <begin position="405"/>
        <end position="414"/>
    </location>
</feature>
<feature type="compositionally biased region" description="Basic and acidic residues" evidence="5">
    <location>
        <begin position="501"/>
        <end position="510"/>
    </location>
</feature>
<dbReference type="Gene3D" id="3.90.1030.20">
    <property type="entry name" value="DNA polymerase delta, p66 (Cdc27) subunit, wHTH domain"/>
    <property type="match status" value="1"/>
</dbReference>